<dbReference type="SUPFAM" id="SSF117856">
    <property type="entry name" value="AF0104/ALDC/Ptd012-like"/>
    <property type="match status" value="1"/>
</dbReference>
<comment type="caution">
    <text evidence="2">The sequence shown here is derived from an EMBL/GenBank/DDBJ whole genome shotgun (WGS) entry which is preliminary data.</text>
</comment>
<sequence length="144" mass="14681">MPGNQRDHVGPNRSLIARVCPNEDITAAVKTLCASAGMRTASIRGGIGSLIGATFAGSGASGPVRVEGPGTEVATLVGLLTTNPAGEPEVTITCTLVDKYGQVHAGTLVAGENPVAVTFELLILELNPISGELDLPEHQKEALA</sequence>
<dbReference type="Pfam" id="PF03479">
    <property type="entry name" value="PCC"/>
    <property type="match status" value="1"/>
</dbReference>
<feature type="domain" description="PPC" evidence="1">
    <location>
        <begin position="9"/>
        <end position="144"/>
    </location>
</feature>
<gene>
    <name evidence="2" type="ORF">LJ752_07800</name>
</gene>
<evidence type="ECO:0000313" key="3">
    <source>
        <dbReference type="Proteomes" id="UP001139168"/>
    </source>
</evidence>
<organism evidence="2 3">
    <name type="scientific">Arthrobacter gengyunqii</name>
    <dbReference type="NCBI Taxonomy" id="2886940"/>
    <lineage>
        <taxon>Bacteria</taxon>
        <taxon>Bacillati</taxon>
        <taxon>Actinomycetota</taxon>
        <taxon>Actinomycetes</taxon>
        <taxon>Micrococcales</taxon>
        <taxon>Micrococcaceae</taxon>
        <taxon>Arthrobacter</taxon>
    </lineage>
</organism>
<dbReference type="InterPro" id="IPR005175">
    <property type="entry name" value="PPC_dom"/>
</dbReference>
<dbReference type="Proteomes" id="UP001139168">
    <property type="component" value="Unassembled WGS sequence"/>
</dbReference>
<dbReference type="EMBL" id="JAJFZQ010000005">
    <property type="protein sequence ID" value="MCC3265946.1"/>
    <property type="molecule type" value="Genomic_DNA"/>
</dbReference>
<reference evidence="2" key="1">
    <citation type="submission" date="2021-10" db="EMBL/GenBank/DDBJ databases">
        <title>Novel species in genus Arthrobacter.</title>
        <authorList>
            <person name="Liu Y."/>
        </authorList>
    </citation>
    <scope>NUCLEOTIDE SEQUENCE</scope>
    <source>
        <strain evidence="2">Zg-Y786</strain>
    </source>
</reference>
<dbReference type="PROSITE" id="PS51742">
    <property type="entry name" value="PPC"/>
    <property type="match status" value="1"/>
</dbReference>
<name>A0ABS8GJD3_9MICC</name>
<proteinExistence type="predicted"/>
<keyword evidence="2" id="KW-0238">DNA-binding</keyword>
<dbReference type="GO" id="GO:0003677">
    <property type="term" value="F:DNA binding"/>
    <property type="evidence" value="ECO:0007669"/>
    <property type="project" value="UniProtKB-KW"/>
</dbReference>
<keyword evidence="3" id="KW-1185">Reference proteome</keyword>
<evidence type="ECO:0000313" key="2">
    <source>
        <dbReference type="EMBL" id="MCC3265946.1"/>
    </source>
</evidence>
<protein>
    <submittedName>
        <fullName evidence="2">DNA-binding protein</fullName>
    </submittedName>
</protein>
<evidence type="ECO:0000259" key="1">
    <source>
        <dbReference type="PROSITE" id="PS51742"/>
    </source>
</evidence>
<accession>A0ABS8GJD3</accession>
<dbReference type="Gene3D" id="3.30.1330.80">
    <property type="entry name" value="Hypothetical protein, similar to alpha- acetolactate decarboxylase, domain 2"/>
    <property type="match status" value="1"/>
</dbReference>